<dbReference type="EMBL" id="BK015017">
    <property type="protein sequence ID" value="DAD87247.1"/>
    <property type="molecule type" value="Genomic_DNA"/>
</dbReference>
<evidence type="ECO:0000313" key="1">
    <source>
        <dbReference type="EMBL" id="DAD87247.1"/>
    </source>
</evidence>
<sequence>MVRSRVVQFYRKKHKIYVPKYRLLKKKLIGIEVKELLKVETTVDIS</sequence>
<proteinExistence type="predicted"/>
<organism evidence="1">
    <name type="scientific">Siphoviridae sp. ctuUw41</name>
    <dbReference type="NCBI Taxonomy" id="2826503"/>
    <lineage>
        <taxon>Viruses</taxon>
        <taxon>Duplodnaviria</taxon>
        <taxon>Heunggongvirae</taxon>
        <taxon>Uroviricota</taxon>
        <taxon>Caudoviricetes</taxon>
    </lineage>
</organism>
<protein>
    <submittedName>
        <fullName evidence="1">Uncharacterized protein</fullName>
    </submittedName>
</protein>
<name>A0A8S5MYP1_9CAUD</name>
<reference evidence="1" key="1">
    <citation type="journal article" date="2021" name="Proc. Natl. Acad. Sci. U.S.A.">
        <title>A Catalog of Tens of Thousands of Viruses from Human Metagenomes Reveals Hidden Associations with Chronic Diseases.</title>
        <authorList>
            <person name="Tisza M.J."/>
            <person name="Buck C.B."/>
        </authorList>
    </citation>
    <scope>NUCLEOTIDE SEQUENCE</scope>
    <source>
        <strain evidence="1">CtuUw41</strain>
    </source>
</reference>
<accession>A0A8S5MYP1</accession>